<dbReference type="PANTHER" id="PTHR46370:SF1">
    <property type="entry name" value="GPALPP MOTIFS-CONTAINING PROTEIN 1"/>
    <property type="match status" value="1"/>
</dbReference>
<accession>A0A6P6XTE5</accession>
<feature type="compositionally biased region" description="Acidic residues" evidence="1">
    <location>
        <begin position="1"/>
        <end position="13"/>
    </location>
</feature>
<dbReference type="InterPro" id="IPR022226">
    <property type="entry name" value="DUF3752"/>
</dbReference>
<dbReference type="OMA" id="EEWMIVP"/>
<feature type="compositionally biased region" description="Low complexity" evidence="1">
    <location>
        <begin position="129"/>
        <end position="144"/>
    </location>
</feature>
<dbReference type="RefSeq" id="XP_027196707.1">
    <property type="nucleotide sequence ID" value="XM_027340906.1"/>
</dbReference>
<dbReference type="OrthoDB" id="6514812at2759"/>
<feature type="region of interest" description="Disordered" evidence="1">
    <location>
        <begin position="184"/>
        <end position="226"/>
    </location>
</feature>
<evidence type="ECO:0000313" key="3">
    <source>
        <dbReference type="Proteomes" id="UP000515146"/>
    </source>
</evidence>
<feature type="region of interest" description="Disordered" evidence="1">
    <location>
        <begin position="1"/>
        <end position="146"/>
    </location>
</feature>
<feature type="compositionally biased region" description="Basic and acidic residues" evidence="1">
    <location>
        <begin position="205"/>
        <end position="218"/>
    </location>
</feature>
<dbReference type="AlphaFoldDB" id="A0A6P6XTE5"/>
<sequence>MFDSEYESDDDDVYGPVLPKNFPKLKTNDDNDEKCQSNDDVYGPTLPSSSLKVPIGPSLPENFQSTSSQQDDDEDDDDFIIGPLPPGEIDRNHLNNQNRSIKNDRNDTKREKWMLEPGKSLGRSFQLPTKSVTKFSQKTSTTKKPLTEDELMEIRANEQKDKKIEQFLEKFDKTNNRERSLMEMHRKDLKNNKKPKATDSTATKQSERREFDREKDLCAPRMDSKRKKSLINAASDSFGTKFSRGKFEKFL</sequence>
<dbReference type="KEGG" id="dpte:113791169"/>
<dbReference type="InParanoid" id="A0A6P6XTE5"/>
<dbReference type="Pfam" id="PF12572">
    <property type="entry name" value="DUF3752"/>
    <property type="match status" value="1"/>
</dbReference>
<dbReference type="InterPro" id="IPR046331">
    <property type="entry name" value="GPAM1-like"/>
</dbReference>
<proteinExistence type="predicted"/>
<feature type="compositionally biased region" description="Basic and acidic residues" evidence="1">
    <location>
        <begin position="101"/>
        <end position="114"/>
    </location>
</feature>
<organism evidence="3 4">
    <name type="scientific">Dermatophagoides pteronyssinus</name>
    <name type="common">European house dust mite</name>
    <dbReference type="NCBI Taxonomy" id="6956"/>
    <lineage>
        <taxon>Eukaryota</taxon>
        <taxon>Metazoa</taxon>
        <taxon>Ecdysozoa</taxon>
        <taxon>Arthropoda</taxon>
        <taxon>Chelicerata</taxon>
        <taxon>Arachnida</taxon>
        <taxon>Acari</taxon>
        <taxon>Acariformes</taxon>
        <taxon>Sarcoptiformes</taxon>
        <taxon>Astigmata</taxon>
        <taxon>Psoroptidia</taxon>
        <taxon>Analgoidea</taxon>
        <taxon>Pyroglyphidae</taxon>
        <taxon>Dermatophagoidinae</taxon>
        <taxon>Dermatophagoides</taxon>
    </lineage>
</organism>
<dbReference type="PANTHER" id="PTHR46370">
    <property type="entry name" value="GPALPP MOTIFS-CONTAINING PROTEIN 1"/>
    <property type="match status" value="1"/>
</dbReference>
<protein>
    <submittedName>
        <fullName evidence="4">Uncharacterized protein LOC113791169</fullName>
    </submittedName>
</protein>
<keyword evidence="3" id="KW-1185">Reference proteome</keyword>
<dbReference type="Proteomes" id="UP000515146">
    <property type="component" value="Unplaced"/>
</dbReference>
<gene>
    <name evidence="4" type="primary">LOC113791169</name>
</gene>
<evidence type="ECO:0000259" key="2">
    <source>
        <dbReference type="Pfam" id="PF12572"/>
    </source>
</evidence>
<reference evidence="4" key="1">
    <citation type="submission" date="2025-08" db="UniProtKB">
        <authorList>
            <consortium name="RefSeq"/>
        </authorList>
    </citation>
    <scope>IDENTIFICATION</scope>
    <source>
        <strain evidence="4">Airmid</strain>
    </source>
</reference>
<evidence type="ECO:0000313" key="4">
    <source>
        <dbReference type="RefSeq" id="XP_027196707.1"/>
    </source>
</evidence>
<feature type="domain" description="DUF3752" evidence="2">
    <location>
        <begin position="139"/>
        <end position="243"/>
    </location>
</feature>
<evidence type="ECO:0000256" key="1">
    <source>
        <dbReference type="SAM" id="MobiDB-lite"/>
    </source>
</evidence>
<name>A0A6P6XTE5_DERPT</name>
<feature type="compositionally biased region" description="Basic and acidic residues" evidence="1">
    <location>
        <begin position="26"/>
        <end position="37"/>
    </location>
</feature>
<feature type="compositionally biased region" description="Acidic residues" evidence="1">
    <location>
        <begin position="70"/>
        <end position="79"/>
    </location>
</feature>
<dbReference type="FunCoup" id="A0A6P6XTE5">
    <property type="interactions" value="555"/>
</dbReference>